<evidence type="ECO:0000313" key="1">
    <source>
        <dbReference type="EMBL" id="KAI4343070.1"/>
    </source>
</evidence>
<comment type="caution">
    <text evidence="1">The sequence shown here is derived from an EMBL/GenBank/DDBJ whole genome shotgun (WGS) entry which is preliminary data.</text>
</comment>
<gene>
    <name evidence="1" type="ORF">MLD38_027615</name>
</gene>
<keyword evidence="2" id="KW-1185">Reference proteome</keyword>
<sequence length="355" mass="39520">MVVFGLGEGYCFSPVVIGVDLGIAFVDCVIAFFAFCQLWRIHSRSQQLGWTRQKVFHFLTGCSNFGYCVYFILTLAATCSGWKFWPPYSFVLLALPEILFFTSFLLLLSFWIDLCHEANDEDEDEECSSRVSLLQSPLAKQGSSSSDGQARCLHFHCLRVRSRQRIVVLAACLISALMVVVAILMGVGGGTAYSELIPKIYVSLLAILVLALGAALAYYGFLICSRMRRVRSESSSSEMWKVGGLSVVSPLCFMTSSVIALLPDSPILYHFWEQRNNSDYLLVLLILYYIIGSSVPSAFLLWVMRELPQPISPALREERETIAFISDSSVSAHRPPPQWTTALSSQNQGVRASPM</sequence>
<evidence type="ECO:0000313" key="2">
    <source>
        <dbReference type="Proteomes" id="UP001057402"/>
    </source>
</evidence>
<proteinExistence type="predicted"/>
<accession>A0ACB9P826</accession>
<protein>
    <submittedName>
        <fullName evidence="1">Uncharacterized protein</fullName>
    </submittedName>
</protein>
<dbReference type="EMBL" id="CM042886">
    <property type="protein sequence ID" value="KAI4343070.1"/>
    <property type="molecule type" value="Genomic_DNA"/>
</dbReference>
<name>A0ACB9P826_9MYRT</name>
<reference evidence="2" key="1">
    <citation type="journal article" date="2023" name="Front. Plant Sci.">
        <title>Chromosomal-level genome assembly of Melastoma candidum provides insights into trichome evolution.</title>
        <authorList>
            <person name="Zhong Y."/>
            <person name="Wu W."/>
            <person name="Sun C."/>
            <person name="Zou P."/>
            <person name="Liu Y."/>
            <person name="Dai S."/>
            <person name="Zhou R."/>
        </authorList>
    </citation>
    <scope>NUCLEOTIDE SEQUENCE [LARGE SCALE GENOMIC DNA]</scope>
</reference>
<dbReference type="Proteomes" id="UP001057402">
    <property type="component" value="Chromosome 7"/>
</dbReference>
<organism evidence="1 2">
    <name type="scientific">Melastoma candidum</name>
    <dbReference type="NCBI Taxonomy" id="119954"/>
    <lineage>
        <taxon>Eukaryota</taxon>
        <taxon>Viridiplantae</taxon>
        <taxon>Streptophyta</taxon>
        <taxon>Embryophyta</taxon>
        <taxon>Tracheophyta</taxon>
        <taxon>Spermatophyta</taxon>
        <taxon>Magnoliopsida</taxon>
        <taxon>eudicotyledons</taxon>
        <taxon>Gunneridae</taxon>
        <taxon>Pentapetalae</taxon>
        <taxon>rosids</taxon>
        <taxon>malvids</taxon>
        <taxon>Myrtales</taxon>
        <taxon>Melastomataceae</taxon>
        <taxon>Melastomatoideae</taxon>
        <taxon>Melastomateae</taxon>
        <taxon>Melastoma</taxon>
    </lineage>
</organism>